<feature type="transmembrane region" description="Helical" evidence="3">
    <location>
        <begin position="796"/>
        <end position="816"/>
    </location>
</feature>
<reference evidence="4" key="2">
    <citation type="submission" date="2024-10" db="UniProtKB">
        <authorList>
            <consortium name="EnsemblProtists"/>
        </authorList>
    </citation>
    <scope>IDENTIFICATION</scope>
</reference>
<evidence type="ECO:0000256" key="1">
    <source>
        <dbReference type="ARBA" id="ARBA00022581"/>
    </source>
</evidence>
<dbReference type="KEGG" id="ehx:EMIHUDRAFT_454696"/>
<feature type="transmembrane region" description="Helical" evidence="3">
    <location>
        <begin position="654"/>
        <end position="676"/>
    </location>
</feature>
<dbReference type="PaxDb" id="2903-EOD38317"/>
<keyword evidence="3" id="KW-0812">Transmembrane</keyword>
<dbReference type="AlphaFoldDB" id="A0A0D3KRD2"/>
<evidence type="ECO:0000313" key="4">
    <source>
        <dbReference type="EnsemblProtists" id="EOD38317"/>
    </source>
</evidence>
<feature type="region of interest" description="Disordered" evidence="2">
    <location>
        <begin position="218"/>
        <end position="250"/>
    </location>
</feature>
<dbReference type="RefSeq" id="XP_005790746.1">
    <property type="nucleotide sequence ID" value="XM_005790689.1"/>
</dbReference>
<evidence type="ECO:0000256" key="3">
    <source>
        <dbReference type="SAM" id="Phobius"/>
    </source>
</evidence>
<keyword evidence="5" id="KW-1185">Reference proteome</keyword>
<name>A0A0D3KRD2_EMIH1</name>
<evidence type="ECO:0000313" key="5">
    <source>
        <dbReference type="Proteomes" id="UP000013827"/>
    </source>
</evidence>
<keyword evidence="3" id="KW-0472">Membrane</keyword>
<dbReference type="PRINTS" id="PR01217">
    <property type="entry name" value="PRICHEXTENSN"/>
</dbReference>
<dbReference type="EnsemblProtists" id="EOD38317">
    <property type="protein sequence ID" value="EOD38317"/>
    <property type="gene ID" value="EMIHUDRAFT_454696"/>
</dbReference>
<feature type="transmembrane region" description="Helical" evidence="3">
    <location>
        <begin position="682"/>
        <end position="701"/>
    </location>
</feature>
<dbReference type="STRING" id="2903.R1DT74"/>
<dbReference type="PANTHER" id="PTHR13037">
    <property type="entry name" value="FORMIN"/>
    <property type="match status" value="1"/>
</dbReference>
<feature type="transmembrane region" description="Helical" evidence="3">
    <location>
        <begin position="610"/>
        <end position="633"/>
    </location>
</feature>
<reference evidence="5" key="1">
    <citation type="journal article" date="2013" name="Nature">
        <title>Pan genome of the phytoplankton Emiliania underpins its global distribution.</title>
        <authorList>
            <person name="Read B.A."/>
            <person name="Kegel J."/>
            <person name="Klute M.J."/>
            <person name="Kuo A."/>
            <person name="Lefebvre S.C."/>
            <person name="Maumus F."/>
            <person name="Mayer C."/>
            <person name="Miller J."/>
            <person name="Monier A."/>
            <person name="Salamov A."/>
            <person name="Young J."/>
            <person name="Aguilar M."/>
            <person name="Claverie J.M."/>
            <person name="Frickenhaus S."/>
            <person name="Gonzalez K."/>
            <person name="Herman E.K."/>
            <person name="Lin Y.C."/>
            <person name="Napier J."/>
            <person name="Ogata H."/>
            <person name="Sarno A.F."/>
            <person name="Shmutz J."/>
            <person name="Schroeder D."/>
            <person name="de Vargas C."/>
            <person name="Verret F."/>
            <person name="von Dassow P."/>
            <person name="Valentin K."/>
            <person name="Van de Peer Y."/>
            <person name="Wheeler G."/>
            <person name="Dacks J.B."/>
            <person name="Delwiche C.F."/>
            <person name="Dyhrman S.T."/>
            <person name="Glockner G."/>
            <person name="John U."/>
            <person name="Richards T."/>
            <person name="Worden A.Z."/>
            <person name="Zhang X."/>
            <person name="Grigoriev I.V."/>
            <person name="Allen A.E."/>
            <person name="Bidle K."/>
            <person name="Borodovsky M."/>
            <person name="Bowler C."/>
            <person name="Brownlee C."/>
            <person name="Cock J.M."/>
            <person name="Elias M."/>
            <person name="Gladyshev V.N."/>
            <person name="Groth M."/>
            <person name="Guda C."/>
            <person name="Hadaegh A."/>
            <person name="Iglesias-Rodriguez M.D."/>
            <person name="Jenkins J."/>
            <person name="Jones B.M."/>
            <person name="Lawson T."/>
            <person name="Leese F."/>
            <person name="Lindquist E."/>
            <person name="Lobanov A."/>
            <person name="Lomsadze A."/>
            <person name="Malik S.B."/>
            <person name="Marsh M.E."/>
            <person name="Mackinder L."/>
            <person name="Mock T."/>
            <person name="Mueller-Roeber B."/>
            <person name="Pagarete A."/>
            <person name="Parker M."/>
            <person name="Probert I."/>
            <person name="Quesneville H."/>
            <person name="Raines C."/>
            <person name="Rensing S.A."/>
            <person name="Riano-Pachon D.M."/>
            <person name="Richier S."/>
            <person name="Rokitta S."/>
            <person name="Shiraiwa Y."/>
            <person name="Soanes D.M."/>
            <person name="van der Giezen M."/>
            <person name="Wahlund T.M."/>
            <person name="Williams B."/>
            <person name="Wilson W."/>
            <person name="Wolfe G."/>
            <person name="Wurch L.L."/>
        </authorList>
    </citation>
    <scope>NUCLEOTIDE SEQUENCE</scope>
</reference>
<protein>
    <submittedName>
        <fullName evidence="4">Uncharacterized protein</fullName>
    </submittedName>
</protein>
<dbReference type="Proteomes" id="UP000013827">
    <property type="component" value="Unassembled WGS sequence"/>
</dbReference>
<keyword evidence="3" id="KW-1133">Transmembrane helix</keyword>
<feature type="transmembrane region" description="Helical" evidence="3">
    <location>
        <begin position="362"/>
        <end position="383"/>
    </location>
</feature>
<dbReference type="GeneID" id="17283587"/>
<accession>A0A0D3KRD2</accession>
<dbReference type="HOGENOM" id="CLU_339940_0_0_1"/>
<feature type="region of interest" description="Disordered" evidence="2">
    <location>
        <begin position="141"/>
        <end position="206"/>
    </location>
</feature>
<feature type="transmembrane region" description="Helical" evidence="3">
    <location>
        <begin position="754"/>
        <end position="776"/>
    </location>
</feature>
<keyword evidence="1" id="KW-0945">Host-virus interaction</keyword>
<feature type="transmembrane region" description="Helical" evidence="3">
    <location>
        <begin position="570"/>
        <end position="590"/>
    </location>
</feature>
<evidence type="ECO:0000256" key="2">
    <source>
        <dbReference type="SAM" id="MobiDB-lite"/>
    </source>
</evidence>
<organism evidence="4 5">
    <name type="scientific">Emiliania huxleyi (strain CCMP1516)</name>
    <dbReference type="NCBI Taxonomy" id="280463"/>
    <lineage>
        <taxon>Eukaryota</taxon>
        <taxon>Haptista</taxon>
        <taxon>Haptophyta</taxon>
        <taxon>Prymnesiophyceae</taxon>
        <taxon>Isochrysidales</taxon>
        <taxon>Noelaerhabdaceae</taxon>
        <taxon>Emiliania</taxon>
    </lineage>
</organism>
<dbReference type="PANTHER" id="PTHR13037:SF24">
    <property type="entry name" value="POLYCOMB PROTEIN PCL-RELATED"/>
    <property type="match status" value="1"/>
</dbReference>
<sequence>MGLPFNPLAPVDRIAGVEISRAQCAEMMQTDCSMQGAIGVNGHCYVLSERGHTCSDACEGAARVDVEATRKFSTDSAVVTCLEMALGLESRHDIMDQVGQACPGIHLLIDGLHRWHCYPQFTAFDFPAGFRAPCACWSAPSPPPSPLPPSPPPPPSPLPPFPPPHAPPPNPKAPPAPPAAPPPSPPPPSPPPPLPPPSPPPPSPPPPFPPPPSPPPMPPPPPSPPPPSHPPPPSPPLPPSPPNSPPPSPPPCAGHYVTGHCWVLTDEGQSCTDFCGFPAAVNADEMGRSSSSPDVAYHLTSAYSLNNVSSPHFHRLGKECSGESQYLYMPLANGWDCYKHETFDRIDGWQTAADAPATSRGAALFGVGAGLAAFLVNFALGGLLHGKTRRRSSMIACALLFVAQQLFLLLAFLASCMLASLAATALFTLSPAPLFIAIPGDVVSTPRGLVRITSTAPSEDGYSSRAVATPGSRALEYENEPGSEETIPADDLHTYTPNGETALRGKLTGLLAATGLLTPVEGLVSLAPTSAVSCCLSEHEAKQRAERATLSGAVARGGGSGHAVEGESRLYAPICFVQATFGSAPPLFFLSVLLANEGFHRDILANRLDVLTVSVAAALCFFNSIAASVGLLFSSASKDHNVVRHELIAHRGTLVGITGYLVSDMALRVAAVATLGSALDEYAIEAALAVWGGAVGVTFVARTFQHGPGACQSAAEGGDLVSGAVGLAYAGLRAWLDAMVRGTMALMAPAMFPYYPASALVLDAVGSTAGFVAVGYAGLSDNLPDPHFDPSFQYNAVLLLLALATWKLLAFAFVFLDAVSGRSLIKKGAAQRTELF</sequence>
<proteinExistence type="predicted"/>